<evidence type="ECO:0000256" key="1">
    <source>
        <dbReference type="SAM" id="MobiDB-lite"/>
    </source>
</evidence>
<feature type="region of interest" description="Disordered" evidence="1">
    <location>
        <begin position="75"/>
        <end position="144"/>
    </location>
</feature>
<keyword evidence="3" id="KW-1185">Reference proteome</keyword>
<dbReference type="AlphaFoldDB" id="M7BMM2"/>
<dbReference type="Proteomes" id="UP000031443">
    <property type="component" value="Unassembled WGS sequence"/>
</dbReference>
<name>M7BMM2_CHEMY</name>
<proteinExistence type="predicted"/>
<evidence type="ECO:0000313" key="3">
    <source>
        <dbReference type="Proteomes" id="UP000031443"/>
    </source>
</evidence>
<gene>
    <name evidence="2" type="ORF">UY3_09593</name>
</gene>
<organism evidence="2 3">
    <name type="scientific">Chelonia mydas</name>
    <name type="common">Green sea-turtle</name>
    <name type="synonym">Chelonia agassizi</name>
    <dbReference type="NCBI Taxonomy" id="8469"/>
    <lineage>
        <taxon>Eukaryota</taxon>
        <taxon>Metazoa</taxon>
        <taxon>Chordata</taxon>
        <taxon>Craniata</taxon>
        <taxon>Vertebrata</taxon>
        <taxon>Euteleostomi</taxon>
        <taxon>Archelosauria</taxon>
        <taxon>Testudinata</taxon>
        <taxon>Testudines</taxon>
        <taxon>Cryptodira</taxon>
        <taxon>Durocryptodira</taxon>
        <taxon>Americhelydia</taxon>
        <taxon>Chelonioidea</taxon>
        <taxon>Cheloniidae</taxon>
        <taxon>Chelonia</taxon>
    </lineage>
</organism>
<feature type="region of interest" description="Disordered" evidence="1">
    <location>
        <begin position="1"/>
        <end position="22"/>
    </location>
</feature>
<evidence type="ECO:0000313" key="2">
    <source>
        <dbReference type="EMBL" id="EMP33263.1"/>
    </source>
</evidence>
<sequence length="253" mass="27113">MNNNGIKQQGKGKERSPSALCRSSPGLTIHNVSCSARAQATCPVSVLRLGEHRSDSQLLGTSICDGESEIGERGIVDNSCSTRPGPRSRPAAHESPAETCPQPGPGDWLARPVGSSIRSTVPVDRSALAPSSSQCPGLRTGSQRESPLLLPHHGPRWHDSSSLHKMDLILEAHDCEPRIQRLPQPSQVSHRFASLQDSIFVSGNVRNSFSSRYVPVSAFALSDCVSTTVPLGFTVTDSECGVLFVRTALAMPW</sequence>
<reference evidence="3" key="1">
    <citation type="journal article" date="2013" name="Nat. Genet.">
        <title>The draft genomes of soft-shell turtle and green sea turtle yield insights into the development and evolution of the turtle-specific body plan.</title>
        <authorList>
            <person name="Wang Z."/>
            <person name="Pascual-Anaya J."/>
            <person name="Zadissa A."/>
            <person name="Li W."/>
            <person name="Niimura Y."/>
            <person name="Huang Z."/>
            <person name="Li C."/>
            <person name="White S."/>
            <person name="Xiong Z."/>
            <person name="Fang D."/>
            <person name="Wang B."/>
            <person name="Ming Y."/>
            <person name="Chen Y."/>
            <person name="Zheng Y."/>
            <person name="Kuraku S."/>
            <person name="Pignatelli M."/>
            <person name="Herrero J."/>
            <person name="Beal K."/>
            <person name="Nozawa M."/>
            <person name="Li Q."/>
            <person name="Wang J."/>
            <person name="Zhang H."/>
            <person name="Yu L."/>
            <person name="Shigenobu S."/>
            <person name="Wang J."/>
            <person name="Liu J."/>
            <person name="Flicek P."/>
            <person name="Searle S."/>
            <person name="Wang J."/>
            <person name="Kuratani S."/>
            <person name="Yin Y."/>
            <person name="Aken B."/>
            <person name="Zhang G."/>
            <person name="Irie N."/>
        </authorList>
    </citation>
    <scope>NUCLEOTIDE SEQUENCE [LARGE SCALE GENOMIC DNA]</scope>
</reference>
<accession>M7BMM2</accession>
<protein>
    <submittedName>
        <fullName evidence="2">Uncharacterized protein</fullName>
    </submittedName>
</protein>
<feature type="compositionally biased region" description="Polar residues" evidence="1">
    <location>
        <begin position="129"/>
        <end position="144"/>
    </location>
</feature>
<dbReference type="EMBL" id="KB536575">
    <property type="protein sequence ID" value="EMP33263.1"/>
    <property type="molecule type" value="Genomic_DNA"/>
</dbReference>